<keyword evidence="9" id="KW-0472">Membrane</keyword>
<dbReference type="InterPro" id="IPR036188">
    <property type="entry name" value="FAD/NAD-bd_sf"/>
</dbReference>
<comment type="cofactor">
    <cofactor evidence="1 8">
        <name>FAD</name>
        <dbReference type="ChEBI" id="CHEBI:57692"/>
    </cofactor>
</comment>
<dbReference type="FunFam" id="3.50.50.60:FF:000138">
    <property type="entry name" value="Flavin-containing monooxygenase"/>
    <property type="match status" value="1"/>
</dbReference>
<evidence type="ECO:0000256" key="9">
    <source>
        <dbReference type="SAM" id="Phobius"/>
    </source>
</evidence>
<dbReference type="GO" id="GO:0050660">
    <property type="term" value="F:flavin adenine dinucleotide binding"/>
    <property type="evidence" value="ECO:0007669"/>
    <property type="project" value="InterPro"/>
</dbReference>
<evidence type="ECO:0000256" key="1">
    <source>
        <dbReference type="ARBA" id="ARBA00001974"/>
    </source>
</evidence>
<keyword evidence="9" id="KW-0812">Transmembrane</keyword>
<keyword evidence="7 8" id="KW-0503">Monooxygenase</keyword>
<dbReference type="Pfam" id="PF00743">
    <property type="entry name" value="FMO-like"/>
    <property type="match status" value="2"/>
</dbReference>
<protein>
    <recommendedName>
        <fullName evidence="8">Flavin-containing monooxygenase</fullName>
        <ecNumber evidence="8">1.-.-.-</ecNumber>
    </recommendedName>
</protein>
<evidence type="ECO:0000256" key="3">
    <source>
        <dbReference type="ARBA" id="ARBA00022630"/>
    </source>
</evidence>
<keyword evidence="3 8" id="KW-0285">Flavoprotein</keyword>
<name>A0A1D1V3M7_RAMVA</name>
<feature type="transmembrane region" description="Helical" evidence="9">
    <location>
        <begin position="315"/>
        <end position="333"/>
    </location>
</feature>
<dbReference type="SUPFAM" id="SSF51905">
    <property type="entry name" value="FAD/NAD(P)-binding domain"/>
    <property type="match status" value="2"/>
</dbReference>
<proteinExistence type="inferred from homology"/>
<evidence type="ECO:0000256" key="2">
    <source>
        <dbReference type="ARBA" id="ARBA00009183"/>
    </source>
</evidence>
<dbReference type="GO" id="GO:0004499">
    <property type="term" value="F:N,N-dimethylaniline monooxygenase activity"/>
    <property type="evidence" value="ECO:0007669"/>
    <property type="project" value="InterPro"/>
</dbReference>
<dbReference type="EMBL" id="BDGG01000002">
    <property type="protein sequence ID" value="GAU94227.1"/>
    <property type="molecule type" value="Genomic_DNA"/>
</dbReference>
<dbReference type="Proteomes" id="UP000186922">
    <property type="component" value="Unassembled WGS sequence"/>
</dbReference>
<dbReference type="OrthoDB" id="66881at2759"/>
<dbReference type="GO" id="GO:0050661">
    <property type="term" value="F:NADP binding"/>
    <property type="evidence" value="ECO:0007669"/>
    <property type="project" value="InterPro"/>
</dbReference>
<evidence type="ECO:0000313" key="10">
    <source>
        <dbReference type="EMBL" id="GAU94227.1"/>
    </source>
</evidence>
<gene>
    <name evidence="10" type="primary">RvY_06044</name>
    <name evidence="10" type="synonym">RvY_06044.1</name>
    <name evidence="10" type="ORF">RvY_06044-1</name>
</gene>
<dbReference type="Gene3D" id="3.50.50.60">
    <property type="entry name" value="FAD/NAD(P)-binding domain"/>
    <property type="match status" value="2"/>
</dbReference>
<organism evidence="10 11">
    <name type="scientific">Ramazzottius varieornatus</name>
    <name type="common">Water bear</name>
    <name type="synonym">Tardigrade</name>
    <dbReference type="NCBI Taxonomy" id="947166"/>
    <lineage>
        <taxon>Eukaryota</taxon>
        <taxon>Metazoa</taxon>
        <taxon>Ecdysozoa</taxon>
        <taxon>Tardigrada</taxon>
        <taxon>Eutardigrada</taxon>
        <taxon>Parachela</taxon>
        <taxon>Hypsibioidea</taxon>
        <taxon>Ramazzottiidae</taxon>
        <taxon>Ramazzottius</taxon>
    </lineage>
</organism>
<dbReference type="PANTHER" id="PTHR23023">
    <property type="entry name" value="DIMETHYLANILINE MONOOXYGENASE"/>
    <property type="match status" value="1"/>
</dbReference>
<dbReference type="InterPro" id="IPR050346">
    <property type="entry name" value="FMO-like"/>
</dbReference>
<keyword evidence="9" id="KW-1133">Transmembrane helix</keyword>
<dbReference type="PIRSF" id="PIRSF000332">
    <property type="entry name" value="FMO"/>
    <property type="match status" value="1"/>
</dbReference>
<evidence type="ECO:0000256" key="5">
    <source>
        <dbReference type="ARBA" id="ARBA00022857"/>
    </source>
</evidence>
<comment type="similarity">
    <text evidence="2 8">Belongs to the FMO family.</text>
</comment>
<comment type="caution">
    <text evidence="10">The sequence shown here is derived from an EMBL/GenBank/DDBJ whole genome shotgun (WGS) entry which is preliminary data.</text>
</comment>
<dbReference type="STRING" id="947166.A0A1D1V3M7"/>
<keyword evidence="11" id="KW-1185">Reference proteome</keyword>
<dbReference type="EC" id="1.-.-.-" evidence="8"/>
<keyword evidence="4 8" id="KW-0274">FAD</keyword>
<evidence type="ECO:0000256" key="8">
    <source>
        <dbReference type="RuleBase" id="RU361177"/>
    </source>
</evidence>
<accession>A0A1D1V3M7</accession>
<dbReference type="PRINTS" id="PR00370">
    <property type="entry name" value="FMOXYGENASE"/>
</dbReference>
<sequence length="448" mass="51101">MAQNGERCHGRKRVAVVGAGMTGLCAIRHFAADPNYEVVAFERANTIAGIWNYPEGCEEHVNQPETSPYYCRTYRDLKTNSPRELSCYPDFPFADTVKDTYCTRETVLHYFHAYAKHFDLLPHIKFRHQVKLVTPVGGVHAEGPVRWTVEVLDLESDKVSKDEFDSVLVCSGHYHKPYLPEINGLDKFTGHIMHSCDYRVPEKFKGQNVLLIGAKVSGNDIACEIAPFANQVIVQRRMKMNVLEKHYPNVKETTELSDFGADHLIMRDGTTMPVDIVILATGYVYDYPFFPPGFNLKVSRGRVAPLYRHLVHCQYTTLAFVGLANMAVFIFIADYQIRYFKALLDGKSVLPSSKEDMMKEDELDYAERLAKGMPEHFAHEMLAHQWDYLNKLSQDAGLEPVRPVIRKMFEANVHGIRTDGPAGFRKYRLEALDDENIIREPLPQLNGH</sequence>
<evidence type="ECO:0000256" key="4">
    <source>
        <dbReference type="ARBA" id="ARBA00022827"/>
    </source>
</evidence>
<dbReference type="AlphaFoldDB" id="A0A1D1V3M7"/>
<dbReference type="InterPro" id="IPR000960">
    <property type="entry name" value="Flavin_mOase"/>
</dbReference>
<reference evidence="10 11" key="1">
    <citation type="journal article" date="2016" name="Nat. Commun.">
        <title>Extremotolerant tardigrade genome and improved radiotolerance of human cultured cells by tardigrade-unique protein.</title>
        <authorList>
            <person name="Hashimoto T."/>
            <person name="Horikawa D.D."/>
            <person name="Saito Y."/>
            <person name="Kuwahara H."/>
            <person name="Kozuka-Hata H."/>
            <person name="Shin-I T."/>
            <person name="Minakuchi Y."/>
            <person name="Ohishi K."/>
            <person name="Motoyama A."/>
            <person name="Aizu T."/>
            <person name="Enomoto A."/>
            <person name="Kondo K."/>
            <person name="Tanaka S."/>
            <person name="Hara Y."/>
            <person name="Koshikawa S."/>
            <person name="Sagara H."/>
            <person name="Miura T."/>
            <person name="Yokobori S."/>
            <person name="Miyagawa K."/>
            <person name="Suzuki Y."/>
            <person name="Kubo T."/>
            <person name="Oyama M."/>
            <person name="Kohara Y."/>
            <person name="Fujiyama A."/>
            <person name="Arakawa K."/>
            <person name="Katayama T."/>
            <person name="Toyoda A."/>
            <person name="Kunieda T."/>
        </authorList>
    </citation>
    <scope>NUCLEOTIDE SEQUENCE [LARGE SCALE GENOMIC DNA]</scope>
    <source>
        <strain evidence="10 11">YOKOZUNA-1</strain>
    </source>
</reference>
<evidence type="ECO:0000256" key="7">
    <source>
        <dbReference type="ARBA" id="ARBA00023033"/>
    </source>
</evidence>
<evidence type="ECO:0000256" key="6">
    <source>
        <dbReference type="ARBA" id="ARBA00023002"/>
    </source>
</evidence>
<dbReference type="InterPro" id="IPR020946">
    <property type="entry name" value="Flavin_mOase-like"/>
</dbReference>
<keyword evidence="6 8" id="KW-0560">Oxidoreductase</keyword>
<keyword evidence="5" id="KW-0521">NADP</keyword>
<evidence type="ECO:0000313" key="11">
    <source>
        <dbReference type="Proteomes" id="UP000186922"/>
    </source>
</evidence>